<accession>A0A7N0UJX9</accession>
<evidence type="ECO:0000313" key="2">
    <source>
        <dbReference type="Proteomes" id="UP000594263"/>
    </source>
</evidence>
<organism evidence="1 2">
    <name type="scientific">Kalanchoe fedtschenkoi</name>
    <name type="common">Lavender scallops</name>
    <name type="synonym">South American air plant</name>
    <dbReference type="NCBI Taxonomy" id="63787"/>
    <lineage>
        <taxon>Eukaryota</taxon>
        <taxon>Viridiplantae</taxon>
        <taxon>Streptophyta</taxon>
        <taxon>Embryophyta</taxon>
        <taxon>Tracheophyta</taxon>
        <taxon>Spermatophyta</taxon>
        <taxon>Magnoliopsida</taxon>
        <taxon>eudicotyledons</taxon>
        <taxon>Gunneridae</taxon>
        <taxon>Pentapetalae</taxon>
        <taxon>Saxifragales</taxon>
        <taxon>Crassulaceae</taxon>
        <taxon>Kalanchoe</taxon>
    </lineage>
</organism>
<dbReference type="AlphaFoldDB" id="A0A7N0UJX9"/>
<dbReference type="Proteomes" id="UP000594263">
    <property type="component" value="Unplaced"/>
</dbReference>
<proteinExistence type="predicted"/>
<keyword evidence="2" id="KW-1185">Reference proteome</keyword>
<dbReference type="Gramene" id="Kaladp0071s0162.1.v1.1">
    <property type="protein sequence ID" value="Kaladp0071s0162.1.v1.1.CDS.1"/>
    <property type="gene ID" value="Kaladp0071s0162.v1.1"/>
</dbReference>
<name>A0A7N0UJX9_KALFE</name>
<dbReference type="OMA" id="MEANSSY"/>
<evidence type="ECO:0000313" key="1">
    <source>
        <dbReference type="EnsemblPlants" id="Kaladp0071s0162.1.v1.1.CDS.1"/>
    </source>
</evidence>
<dbReference type="EnsemblPlants" id="Kaladp0071s0162.1.v1.1">
    <property type="protein sequence ID" value="Kaladp0071s0162.1.v1.1.CDS.1"/>
    <property type="gene ID" value="Kaladp0071s0162.v1.1"/>
</dbReference>
<dbReference type="PANTHER" id="PTHR33386">
    <property type="entry name" value="OS02G0740600 PROTEIN"/>
    <property type="match status" value="1"/>
</dbReference>
<reference evidence="1" key="1">
    <citation type="submission" date="2021-01" db="UniProtKB">
        <authorList>
            <consortium name="EnsemblPlants"/>
        </authorList>
    </citation>
    <scope>IDENTIFICATION</scope>
</reference>
<dbReference type="PANTHER" id="PTHR33386:SF23">
    <property type="match status" value="1"/>
</dbReference>
<protein>
    <submittedName>
        <fullName evidence="1">Uncharacterized protein</fullName>
    </submittedName>
</protein>
<sequence>MDSSRNTWADQWDYNSPDPGLDYNRVATEVGGKPSLKSRYSAKFTRSFDKTKTAASSGMRKMKEGASTGIDWIKVKCHKKNGQK</sequence>